<feature type="transmembrane region" description="Helical" evidence="7">
    <location>
        <begin position="209"/>
        <end position="226"/>
    </location>
</feature>
<dbReference type="Pfam" id="PF02133">
    <property type="entry name" value="Transp_cyt_pur"/>
    <property type="match status" value="1"/>
</dbReference>
<dbReference type="InterPro" id="IPR001248">
    <property type="entry name" value="Pur-cyt_permease"/>
</dbReference>
<dbReference type="PANTHER" id="PTHR30569:SF0">
    <property type="entry name" value="CYTOSINE PERMEASE"/>
    <property type="match status" value="1"/>
</dbReference>
<gene>
    <name evidence="8" type="ORF">FV141_13495</name>
</gene>
<evidence type="ECO:0000256" key="7">
    <source>
        <dbReference type="SAM" id="Phobius"/>
    </source>
</evidence>
<feature type="transmembrane region" description="Helical" evidence="7">
    <location>
        <begin position="377"/>
        <end position="397"/>
    </location>
</feature>
<feature type="transmembrane region" description="Helical" evidence="7">
    <location>
        <begin position="417"/>
        <end position="438"/>
    </location>
</feature>
<dbReference type="EMBL" id="CP043031">
    <property type="protein sequence ID" value="QEH94417.1"/>
    <property type="molecule type" value="Genomic_DNA"/>
</dbReference>
<dbReference type="Proteomes" id="UP000323565">
    <property type="component" value="Chromosome"/>
</dbReference>
<evidence type="ECO:0000256" key="1">
    <source>
        <dbReference type="ARBA" id="ARBA00004141"/>
    </source>
</evidence>
<feature type="transmembrane region" description="Helical" evidence="7">
    <location>
        <begin position="73"/>
        <end position="92"/>
    </location>
</feature>
<evidence type="ECO:0000256" key="4">
    <source>
        <dbReference type="ARBA" id="ARBA00022989"/>
    </source>
</evidence>
<dbReference type="PANTHER" id="PTHR30569">
    <property type="entry name" value="CYTOSINE TRANSPORTER CODB"/>
    <property type="match status" value="1"/>
</dbReference>
<feature type="transmembrane region" description="Helical" evidence="7">
    <location>
        <begin position="238"/>
        <end position="256"/>
    </location>
</feature>
<feature type="transmembrane region" description="Helical" evidence="7">
    <location>
        <begin position="277"/>
        <end position="298"/>
    </location>
</feature>
<feature type="compositionally biased region" description="Polar residues" evidence="6">
    <location>
        <begin position="20"/>
        <end position="37"/>
    </location>
</feature>
<keyword evidence="9" id="KW-1185">Reference proteome</keyword>
<feature type="transmembrane region" description="Helical" evidence="7">
    <location>
        <begin position="304"/>
        <end position="324"/>
    </location>
</feature>
<evidence type="ECO:0000313" key="8">
    <source>
        <dbReference type="EMBL" id="QEH94417.1"/>
    </source>
</evidence>
<organism evidence="8 9">
    <name type="scientific">Dermacoccus abyssi</name>
    <dbReference type="NCBI Taxonomy" id="322596"/>
    <lineage>
        <taxon>Bacteria</taxon>
        <taxon>Bacillati</taxon>
        <taxon>Actinomycetota</taxon>
        <taxon>Actinomycetes</taxon>
        <taxon>Micrococcales</taxon>
        <taxon>Dermacoccaceae</taxon>
        <taxon>Dermacoccus</taxon>
    </lineage>
</organism>
<evidence type="ECO:0000256" key="6">
    <source>
        <dbReference type="SAM" id="MobiDB-lite"/>
    </source>
</evidence>
<keyword evidence="4 7" id="KW-1133">Transmembrane helix</keyword>
<keyword evidence="5 7" id="KW-0472">Membrane</keyword>
<feature type="region of interest" description="Disordered" evidence="6">
    <location>
        <begin position="1"/>
        <end position="61"/>
    </location>
</feature>
<evidence type="ECO:0000256" key="2">
    <source>
        <dbReference type="ARBA" id="ARBA00008974"/>
    </source>
</evidence>
<proteinExistence type="inferred from homology"/>
<evidence type="ECO:0000256" key="5">
    <source>
        <dbReference type="ARBA" id="ARBA00023136"/>
    </source>
</evidence>
<evidence type="ECO:0000256" key="3">
    <source>
        <dbReference type="ARBA" id="ARBA00022692"/>
    </source>
</evidence>
<comment type="subcellular location">
    <subcellularLocation>
        <location evidence="1">Membrane</location>
        <topology evidence="1">Multi-pass membrane protein</topology>
    </subcellularLocation>
</comment>
<reference evidence="8 9" key="1">
    <citation type="submission" date="2019-08" db="EMBL/GenBank/DDBJ databases">
        <title>Dermacoccus abyssi strain HZAU 226, whole genome Nanopore sequencing project.</title>
        <authorList>
            <person name="Guo A."/>
            <person name="Zhang X."/>
            <person name="Ruan Y."/>
            <person name="Liu W."/>
            <person name="Chen Q."/>
            <person name="Gu L."/>
        </authorList>
    </citation>
    <scope>NUCLEOTIDE SEQUENCE [LARGE SCALE GENOMIC DNA]</scope>
    <source>
        <strain evidence="8 9">HZAU 226</strain>
    </source>
</reference>
<keyword evidence="3 7" id="KW-0812">Transmembrane</keyword>
<evidence type="ECO:0000313" key="9">
    <source>
        <dbReference type="Proteomes" id="UP000323565"/>
    </source>
</evidence>
<protein>
    <submittedName>
        <fullName evidence="8">Allantoin permease</fullName>
    </submittedName>
</protein>
<feature type="transmembrane region" description="Helical" evidence="7">
    <location>
        <begin position="145"/>
        <end position="162"/>
    </location>
</feature>
<feature type="compositionally biased region" description="Basic and acidic residues" evidence="6">
    <location>
        <begin position="42"/>
        <end position="51"/>
    </location>
</feature>
<dbReference type="Gene3D" id="1.10.4160.10">
    <property type="entry name" value="Hydantoin permease"/>
    <property type="match status" value="1"/>
</dbReference>
<accession>A0ABX5ZBR1</accession>
<feature type="transmembrane region" description="Helical" evidence="7">
    <location>
        <begin position="352"/>
        <end position="371"/>
    </location>
</feature>
<name>A0ABX5ZBR1_9MICO</name>
<sequence>MRHPAHRRPARAASPGSARQEGSTPVSTASAATQNEGTAARRTPDVDDLHDVPTTLEGGPAPRNLGLLDQLGMWGNLGMSLLAFAGAIVVLQPLGEPGMGMGQAVLALVVGTLVGTAGVSAMALASSQQGQPAMVMLRGLFGGRLSYVPTVFNMIQLLGWGTFEIVTTTMAARTLWPELPRWPIVVVIGAVTTLLALYPLRWVKVLRKYVTVAVIVTLIYLASQLLTRDVPAHAGHGWGGWMVAVDAIIALSVSWVPVAGDYARHSTSHRAAVLGSYLGYCVTQIAVYSIGIITLLLAGGNGDAVFSIFLGVAGGSLCFLVLTLREIDQCFVDVYSTTVSLQNIAPRLDRRLISIALGVTSTVLALAVDIYGFAHFLALIGSVFVPLLGVFLVDYYLFGGRHRWNTAVDAPSRPLMLVAWAAGFVAYELVAPGTLGAWSDMWRSIGEAIGLSAPTWLSASLVAFGVAALATIVVEISGGGAAGARLRSTRG</sequence>
<feature type="compositionally biased region" description="Basic residues" evidence="6">
    <location>
        <begin position="1"/>
        <end position="10"/>
    </location>
</feature>
<feature type="transmembrane region" description="Helical" evidence="7">
    <location>
        <begin position="458"/>
        <end position="482"/>
    </location>
</feature>
<feature type="transmembrane region" description="Helical" evidence="7">
    <location>
        <begin position="182"/>
        <end position="200"/>
    </location>
</feature>
<dbReference type="InterPro" id="IPR030191">
    <property type="entry name" value="CodB"/>
</dbReference>
<comment type="similarity">
    <text evidence="2">Belongs to the purine-cytosine permease (2.A.39) family.</text>
</comment>
<feature type="transmembrane region" description="Helical" evidence="7">
    <location>
        <begin position="104"/>
        <end position="125"/>
    </location>
</feature>